<feature type="transmembrane region" description="Helical" evidence="1">
    <location>
        <begin position="12"/>
        <end position="30"/>
    </location>
</feature>
<name>A0A8X6G777_TRICU</name>
<sequence>MIFAVLRTINGSVLPSMFTSAFVLISEIVAPDMRAHMNGVINCSWTFGLCILPLVAYFSRTWVILGQSVLDLVFVSWYIISSCQNLQAGSYLKKDMKKQQRL</sequence>
<keyword evidence="1" id="KW-0812">Transmembrane</keyword>
<comment type="caution">
    <text evidence="2">The sequence shown here is derived from an EMBL/GenBank/DDBJ whole genome shotgun (WGS) entry which is preliminary data.</text>
</comment>
<dbReference type="Proteomes" id="UP000887116">
    <property type="component" value="Unassembled WGS sequence"/>
</dbReference>
<accession>A0A8X6G777</accession>
<dbReference type="EMBL" id="BMAO01014983">
    <property type="protein sequence ID" value="GFQ98515.1"/>
    <property type="molecule type" value="Genomic_DNA"/>
</dbReference>
<feature type="transmembrane region" description="Helical" evidence="1">
    <location>
        <begin position="72"/>
        <end position="92"/>
    </location>
</feature>
<dbReference type="AlphaFoldDB" id="A0A8X6G777"/>
<protein>
    <submittedName>
        <fullName evidence="2">Carcinine transporter</fullName>
    </submittedName>
</protein>
<evidence type="ECO:0000256" key="1">
    <source>
        <dbReference type="SAM" id="Phobius"/>
    </source>
</evidence>
<keyword evidence="1" id="KW-0472">Membrane</keyword>
<keyword evidence="3" id="KW-1185">Reference proteome</keyword>
<evidence type="ECO:0000313" key="3">
    <source>
        <dbReference type="Proteomes" id="UP000887116"/>
    </source>
</evidence>
<evidence type="ECO:0000313" key="2">
    <source>
        <dbReference type="EMBL" id="GFQ98515.1"/>
    </source>
</evidence>
<dbReference type="SUPFAM" id="SSF103473">
    <property type="entry name" value="MFS general substrate transporter"/>
    <property type="match status" value="1"/>
</dbReference>
<gene>
    <name evidence="2" type="primary">CarT_1</name>
    <name evidence="2" type="ORF">TNCT_613371</name>
</gene>
<keyword evidence="1" id="KW-1133">Transmembrane helix</keyword>
<dbReference type="InterPro" id="IPR036259">
    <property type="entry name" value="MFS_trans_sf"/>
</dbReference>
<reference evidence="2" key="1">
    <citation type="submission" date="2020-07" db="EMBL/GenBank/DDBJ databases">
        <title>Multicomponent nature underlies the extraordinary mechanical properties of spider dragline silk.</title>
        <authorList>
            <person name="Kono N."/>
            <person name="Nakamura H."/>
            <person name="Mori M."/>
            <person name="Yoshida Y."/>
            <person name="Ohtoshi R."/>
            <person name="Malay A.D."/>
            <person name="Moran D.A.P."/>
            <person name="Tomita M."/>
            <person name="Numata K."/>
            <person name="Arakawa K."/>
        </authorList>
    </citation>
    <scope>NUCLEOTIDE SEQUENCE</scope>
</reference>
<feature type="transmembrane region" description="Helical" evidence="1">
    <location>
        <begin position="42"/>
        <end position="60"/>
    </location>
</feature>
<organism evidence="2 3">
    <name type="scientific">Trichonephila clavata</name>
    <name type="common">Joro spider</name>
    <name type="synonym">Nephila clavata</name>
    <dbReference type="NCBI Taxonomy" id="2740835"/>
    <lineage>
        <taxon>Eukaryota</taxon>
        <taxon>Metazoa</taxon>
        <taxon>Ecdysozoa</taxon>
        <taxon>Arthropoda</taxon>
        <taxon>Chelicerata</taxon>
        <taxon>Arachnida</taxon>
        <taxon>Araneae</taxon>
        <taxon>Araneomorphae</taxon>
        <taxon>Entelegynae</taxon>
        <taxon>Araneoidea</taxon>
        <taxon>Nephilidae</taxon>
        <taxon>Trichonephila</taxon>
    </lineage>
</organism>
<dbReference type="Gene3D" id="1.20.1250.20">
    <property type="entry name" value="MFS general substrate transporter like domains"/>
    <property type="match status" value="1"/>
</dbReference>
<dbReference type="OrthoDB" id="2544694at2759"/>
<proteinExistence type="predicted"/>